<evidence type="ECO:0000256" key="7">
    <source>
        <dbReference type="ARBA" id="ARBA00022777"/>
    </source>
</evidence>
<dbReference type="SUPFAM" id="SSF55874">
    <property type="entry name" value="ATPase domain of HSP90 chaperone/DNA topoisomerase II/histidine kinase"/>
    <property type="match status" value="1"/>
</dbReference>
<evidence type="ECO:0000259" key="13">
    <source>
        <dbReference type="PROSITE" id="PS50885"/>
    </source>
</evidence>
<evidence type="ECO:0000256" key="2">
    <source>
        <dbReference type="ARBA" id="ARBA00004236"/>
    </source>
</evidence>
<keyword evidence="9" id="KW-0902">Two-component regulatory system</keyword>
<evidence type="ECO:0000256" key="11">
    <source>
        <dbReference type="SAM" id="Phobius"/>
    </source>
</evidence>
<dbReference type="EC" id="2.7.13.3" evidence="3"/>
<dbReference type="Pfam" id="PF02518">
    <property type="entry name" value="HATPase_c"/>
    <property type="match status" value="1"/>
</dbReference>
<dbReference type="SUPFAM" id="SSF158472">
    <property type="entry name" value="HAMP domain-like"/>
    <property type="match status" value="1"/>
</dbReference>
<dbReference type="SUPFAM" id="SSF47384">
    <property type="entry name" value="Homodimeric domain of signal transducing histidine kinase"/>
    <property type="match status" value="1"/>
</dbReference>
<dbReference type="PANTHER" id="PTHR45436:SF5">
    <property type="entry name" value="SENSOR HISTIDINE KINASE TRCS"/>
    <property type="match status" value="1"/>
</dbReference>
<dbReference type="InterPro" id="IPR005467">
    <property type="entry name" value="His_kinase_dom"/>
</dbReference>
<gene>
    <name evidence="14" type="ORF">ACFFH7_24445</name>
</gene>
<dbReference type="RefSeq" id="WP_273936130.1">
    <property type="nucleotide sequence ID" value="NZ_CP097263.1"/>
</dbReference>
<dbReference type="Pfam" id="PF00512">
    <property type="entry name" value="HisKA"/>
    <property type="match status" value="1"/>
</dbReference>
<dbReference type="CDD" id="cd06225">
    <property type="entry name" value="HAMP"/>
    <property type="match status" value="1"/>
</dbReference>
<organism evidence="14 15">
    <name type="scientific">Kutzneria chonburiensis</name>
    <dbReference type="NCBI Taxonomy" id="1483604"/>
    <lineage>
        <taxon>Bacteria</taxon>
        <taxon>Bacillati</taxon>
        <taxon>Actinomycetota</taxon>
        <taxon>Actinomycetes</taxon>
        <taxon>Pseudonocardiales</taxon>
        <taxon>Pseudonocardiaceae</taxon>
        <taxon>Kutzneria</taxon>
    </lineage>
</organism>
<comment type="catalytic activity">
    <reaction evidence="1">
        <text>ATP + protein L-histidine = ADP + protein N-phospho-L-histidine.</text>
        <dbReference type="EC" id="2.7.13.3"/>
    </reaction>
</comment>
<reference evidence="14 15" key="1">
    <citation type="submission" date="2024-09" db="EMBL/GenBank/DDBJ databases">
        <authorList>
            <person name="Sun Q."/>
            <person name="Mori K."/>
        </authorList>
    </citation>
    <scope>NUCLEOTIDE SEQUENCE [LARGE SCALE GENOMIC DNA]</scope>
    <source>
        <strain evidence="14 15">TBRC 1432</strain>
    </source>
</reference>
<dbReference type="SMART" id="SM00304">
    <property type="entry name" value="HAMP"/>
    <property type="match status" value="1"/>
</dbReference>
<dbReference type="CDD" id="cd00075">
    <property type="entry name" value="HATPase"/>
    <property type="match status" value="1"/>
</dbReference>
<dbReference type="SMART" id="SM00387">
    <property type="entry name" value="HATPase_c"/>
    <property type="match status" value="1"/>
</dbReference>
<dbReference type="EMBL" id="JBHLUD010000007">
    <property type="protein sequence ID" value="MFC0544677.1"/>
    <property type="molecule type" value="Genomic_DNA"/>
</dbReference>
<dbReference type="GO" id="GO:0016301">
    <property type="term" value="F:kinase activity"/>
    <property type="evidence" value="ECO:0007669"/>
    <property type="project" value="UniProtKB-KW"/>
</dbReference>
<dbReference type="InterPro" id="IPR003594">
    <property type="entry name" value="HATPase_dom"/>
</dbReference>
<dbReference type="PRINTS" id="PR00344">
    <property type="entry name" value="BCTRLSENSOR"/>
</dbReference>
<dbReference type="SMART" id="SM00388">
    <property type="entry name" value="HisKA"/>
    <property type="match status" value="1"/>
</dbReference>
<dbReference type="Proteomes" id="UP001589810">
    <property type="component" value="Unassembled WGS sequence"/>
</dbReference>
<evidence type="ECO:0000256" key="9">
    <source>
        <dbReference type="ARBA" id="ARBA00023012"/>
    </source>
</evidence>
<keyword evidence="15" id="KW-1185">Reference proteome</keyword>
<evidence type="ECO:0000256" key="4">
    <source>
        <dbReference type="ARBA" id="ARBA00022553"/>
    </source>
</evidence>
<evidence type="ECO:0000256" key="5">
    <source>
        <dbReference type="ARBA" id="ARBA00022679"/>
    </source>
</evidence>
<evidence type="ECO:0000313" key="14">
    <source>
        <dbReference type="EMBL" id="MFC0544677.1"/>
    </source>
</evidence>
<feature type="domain" description="Histidine kinase" evidence="12">
    <location>
        <begin position="269"/>
        <end position="499"/>
    </location>
</feature>
<evidence type="ECO:0000256" key="8">
    <source>
        <dbReference type="ARBA" id="ARBA00022989"/>
    </source>
</evidence>
<keyword evidence="5" id="KW-0808">Transferase</keyword>
<dbReference type="Pfam" id="PF00672">
    <property type="entry name" value="HAMP"/>
    <property type="match status" value="1"/>
</dbReference>
<feature type="domain" description="HAMP" evidence="13">
    <location>
        <begin position="194"/>
        <end position="247"/>
    </location>
</feature>
<protein>
    <recommendedName>
        <fullName evidence="3">histidine kinase</fullName>
        <ecNumber evidence="3">2.7.13.3</ecNumber>
    </recommendedName>
</protein>
<dbReference type="PROSITE" id="PS50885">
    <property type="entry name" value="HAMP"/>
    <property type="match status" value="1"/>
</dbReference>
<comment type="caution">
    <text evidence="14">The sequence shown here is derived from an EMBL/GenBank/DDBJ whole genome shotgun (WGS) entry which is preliminary data.</text>
</comment>
<dbReference type="InterPro" id="IPR003661">
    <property type="entry name" value="HisK_dim/P_dom"/>
</dbReference>
<name>A0ABV6MX62_9PSEU</name>
<evidence type="ECO:0000259" key="12">
    <source>
        <dbReference type="PROSITE" id="PS50109"/>
    </source>
</evidence>
<accession>A0ABV6MX62</accession>
<dbReference type="InterPro" id="IPR050428">
    <property type="entry name" value="TCS_sensor_his_kinase"/>
</dbReference>
<dbReference type="Gene3D" id="3.30.565.10">
    <property type="entry name" value="Histidine kinase-like ATPase, C-terminal domain"/>
    <property type="match status" value="1"/>
</dbReference>
<sequence>MTRVVRWIRDSFGRMPLRVHLVSGLVLLVAVALFGAWFITSKVLENYLYSQMDARLHTMLVSTQRQTQDGTVDRPRPPFTGRPGGFRLPGRSLVVLRTATDYRELSKPTDDGDFRPALPPVGQLPEDSAITLVSQDSGGPRWRVQVARQGDGEIVVATDQRDLDTAVTDLRVRSLLICLGALVLVAGLGYALVRSSMRPLEEVEQTADVIATGELSRRVPVRRPGSEVGRLANSLNVMLGRIEEAFTARQKSEEGARRSENQMRQFVADASHELRTPLTSIRGYAELYRQGAVTSTAEVAEVLGRIEDQAARMGLLVEDLLLLARLDQQRPLEQRVVDLTVIAVDAVHDARVLDPDRKIGLHLDLAMNADDEDEDGDPLTVLGDEARLRQVLSNLVNNAITHTPAGTPVDVRLSRRDEAGRPLAVIEVADQGPGLTSEQSERIFERFYRADAVRSRENGGTGLGLAIVAALVAAHGGRVELDTVPGDGATFRVLLPQESP</sequence>
<evidence type="ECO:0000256" key="1">
    <source>
        <dbReference type="ARBA" id="ARBA00000085"/>
    </source>
</evidence>
<keyword evidence="7 14" id="KW-0418">Kinase</keyword>
<dbReference type="InterPro" id="IPR003660">
    <property type="entry name" value="HAMP_dom"/>
</dbReference>
<keyword evidence="10 11" id="KW-0472">Membrane</keyword>
<dbReference type="InterPro" id="IPR004358">
    <property type="entry name" value="Sig_transdc_His_kin-like_C"/>
</dbReference>
<keyword evidence="6 11" id="KW-0812">Transmembrane</keyword>
<dbReference type="PROSITE" id="PS50109">
    <property type="entry name" value="HIS_KIN"/>
    <property type="match status" value="1"/>
</dbReference>
<feature type="transmembrane region" description="Helical" evidence="11">
    <location>
        <begin position="21"/>
        <end position="40"/>
    </location>
</feature>
<evidence type="ECO:0000256" key="3">
    <source>
        <dbReference type="ARBA" id="ARBA00012438"/>
    </source>
</evidence>
<dbReference type="Gene3D" id="6.10.340.10">
    <property type="match status" value="1"/>
</dbReference>
<dbReference type="CDD" id="cd00082">
    <property type="entry name" value="HisKA"/>
    <property type="match status" value="1"/>
</dbReference>
<evidence type="ECO:0000256" key="6">
    <source>
        <dbReference type="ARBA" id="ARBA00022692"/>
    </source>
</evidence>
<dbReference type="PANTHER" id="PTHR45436">
    <property type="entry name" value="SENSOR HISTIDINE KINASE YKOH"/>
    <property type="match status" value="1"/>
</dbReference>
<comment type="subcellular location">
    <subcellularLocation>
        <location evidence="2">Cell membrane</location>
    </subcellularLocation>
</comment>
<keyword evidence="4" id="KW-0597">Phosphoprotein</keyword>
<dbReference type="InterPro" id="IPR036097">
    <property type="entry name" value="HisK_dim/P_sf"/>
</dbReference>
<evidence type="ECO:0000256" key="10">
    <source>
        <dbReference type="ARBA" id="ARBA00023136"/>
    </source>
</evidence>
<evidence type="ECO:0000313" key="15">
    <source>
        <dbReference type="Proteomes" id="UP001589810"/>
    </source>
</evidence>
<dbReference type="InterPro" id="IPR036890">
    <property type="entry name" value="HATPase_C_sf"/>
</dbReference>
<keyword evidence="8 11" id="KW-1133">Transmembrane helix</keyword>
<proteinExistence type="predicted"/>
<dbReference type="Gene3D" id="1.10.287.130">
    <property type="match status" value="1"/>
</dbReference>